<organism evidence="11 12">
    <name type="scientific">Rhizoctonia solani</name>
    <dbReference type="NCBI Taxonomy" id="456999"/>
    <lineage>
        <taxon>Eukaryota</taxon>
        <taxon>Fungi</taxon>
        <taxon>Dikarya</taxon>
        <taxon>Basidiomycota</taxon>
        <taxon>Agaricomycotina</taxon>
        <taxon>Agaricomycetes</taxon>
        <taxon>Cantharellales</taxon>
        <taxon>Ceratobasidiaceae</taxon>
        <taxon>Rhizoctonia</taxon>
    </lineage>
</organism>
<feature type="compositionally biased region" description="Basic and acidic residues" evidence="7">
    <location>
        <begin position="70"/>
        <end position="80"/>
    </location>
</feature>
<feature type="region of interest" description="Disordered" evidence="7">
    <location>
        <begin position="70"/>
        <end position="164"/>
    </location>
</feature>
<dbReference type="InterPro" id="IPR037755">
    <property type="entry name" value="Plc1_PH"/>
</dbReference>
<dbReference type="Gene3D" id="1.10.238.10">
    <property type="entry name" value="EF-hand"/>
    <property type="match status" value="2"/>
</dbReference>
<dbReference type="Gene3D" id="3.20.20.190">
    <property type="entry name" value="Phosphatidylinositol (PI) phosphodiesterase"/>
    <property type="match status" value="1"/>
</dbReference>
<dbReference type="GO" id="GO:0004435">
    <property type="term" value="F:phosphatidylinositol-4,5-bisphosphate phospholipase C activity"/>
    <property type="evidence" value="ECO:0007669"/>
    <property type="project" value="UniProtKB-EC"/>
</dbReference>
<proteinExistence type="predicted"/>
<dbReference type="CDD" id="cd08598">
    <property type="entry name" value="PI-PLC1c_yeast"/>
    <property type="match status" value="1"/>
</dbReference>
<dbReference type="InterPro" id="IPR000909">
    <property type="entry name" value="PLipase_C_PInositol-sp_X_dom"/>
</dbReference>
<evidence type="ECO:0000313" key="11">
    <source>
        <dbReference type="EMBL" id="CAE6409954.1"/>
    </source>
</evidence>
<dbReference type="PANTHER" id="PTHR10336">
    <property type="entry name" value="PHOSPHOINOSITIDE-SPECIFIC PHOSPHOLIPASE C FAMILY PROTEIN"/>
    <property type="match status" value="1"/>
</dbReference>
<dbReference type="GO" id="GO:0051209">
    <property type="term" value="P:release of sequestered calcium ion into cytosol"/>
    <property type="evidence" value="ECO:0007669"/>
    <property type="project" value="TreeGrafter"/>
</dbReference>
<dbReference type="InterPro" id="IPR001711">
    <property type="entry name" value="PLipase_C_Pinositol-sp_Y"/>
</dbReference>
<feature type="domain" description="EF-hand" evidence="10">
    <location>
        <begin position="361"/>
        <end position="396"/>
    </location>
</feature>
<dbReference type="InterPro" id="IPR002048">
    <property type="entry name" value="EF_hand_dom"/>
</dbReference>
<dbReference type="PROSITE" id="PS50008">
    <property type="entry name" value="PIPLC_Y_DOMAIN"/>
    <property type="match status" value="1"/>
</dbReference>
<dbReference type="SUPFAM" id="SSF51695">
    <property type="entry name" value="PLC-like phosphodiesterases"/>
    <property type="match status" value="1"/>
</dbReference>
<dbReference type="CDD" id="cd13360">
    <property type="entry name" value="PH_PLC_fungal"/>
    <property type="match status" value="1"/>
</dbReference>
<dbReference type="InterPro" id="IPR035892">
    <property type="entry name" value="C2_domain_sf"/>
</dbReference>
<protein>
    <recommendedName>
        <fullName evidence="1 6">Phosphoinositide phospholipase C</fullName>
        <ecNumber evidence="1 6">3.1.4.11</ecNumber>
    </recommendedName>
</protein>
<dbReference type="GO" id="GO:0016042">
    <property type="term" value="P:lipid catabolic process"/>
    <property type="evidence" value="ECO:0007669"/>
    <property type="project" value="UniProtKB-KW"/>
</dbReference>
<feature type="region of interest" description="Disordered" evidence="7">
    <location>
        <begin position="495"/>
        <end position="514"/>
    </location>
</feature>
<keyword evidence="3 6" id="KW-0442">Lipid degradation</keyword>
<dbReference type="Pfam" id="PF00387">
    <property type="entry name" value="PI-PLC-Y"/>
    <property type="match status" value="1"/>
</dbReference>
<dbReference type="CDD" id="cd00275">
    <property type="entry name" value="C2_PLC_like"/>
    <property type="match status" value="1"/>
</dbReference>
<evidence type="ECO:0000256" key="7">
    <source>
        <dbReference type="SAM" id="MobiDB-lite"/>
    </source>
</evidence>
<dbReference type="SMART" id="SM00239">
    <property type="entry name" value="C2"/>
    <property type="match status" value="1"/>
</dbReference>
<dbReference type="InterPro" id="IPR001192">
    <property type="entry name" value="PI-PLC_fam"/>
</dbReference>
<gene>
    <name evidence="11" type="ORF">RDB_LOCUS20912</name>
</gene>
<dbReference type="SUPFAM" id="SSF49562">
    <property type="entry name" value="C2 domain (Calcium/lipid-binding domain, CaLB)"/>
    <property type="match status" value="1"/>
</dbReference>
<dbReference type="PROSITE" id="PS50222">
    <property type="entry name" value="EF_HAND_2"/>
    <property type="match status" value="1"/>
</dbReference>
<dbReference type="Gene3D" id="2.60.40.150">
    <property type="entry name" value="C2 domain"/>
    <property type="match status" value="1"/>
</dbReference>
<feature type="domain" description="PI-PLC Y-box" evidence="9">
    <location>
        <begin position="792"/>
        <end position="907"/>
    </location>
</feature>
<feature type="compositionally biased region" description="Low complexity" evidence="7">
    <location>
        <begin position="475"/>
        <end position="485"/>
    </location>
</feature>
<dbReference type="Gene3D" id="2.30.29.30">
    <property type="entry name" value="Pleckstrin-homology domain (PH domain)/Phosphotyrosine-binding domain (PTB)"/>
    <property type="match status" value="1"/>
</dbReference>
<dbReference type="InterPro" id="IPR017946">
    <property type="entry name" value="PLC-like_Pdiesterase_TIM-brl"/>
</dbReference>
<dbReference type="GO" id="GO:0005509">
    <property type="term" value="F:calcium ion binding"/>
    <property type="evidence" value="ECO:0007669"/>
    <property type="project" value="InterPro"/>
</dbReference>
<dbReference type="InterPro" id="IPR011993">
    <property type="entry name" value="PH-like_dom_sf"/>
</dbReference>
<evidence type="ECO:0000256" key="3">
    <source>
        <dbReference type="ARBA" id="ARBA00022963"/>
    </source>
</evidence>
<dbReference type="GO" id="GO:0048015">
    <property type="term" value="P:phosphatidylinositol-mediated signaling"/>
    <property type="evidence" value="ECO:0007669"/>
    <property type="project" value="TreeGrafter"/>
</dbReference>
<feature type="region of interest" description="Disordered" evidence="7">
    <location>
        <begin position="730"/>
        <end position="783"/>
    </location>
</feature>
<evidence type="ECO:0000313" key="12">
    <source>
        <dbReference type="Proteomes" id="UP000663841"/>
    </source>
</evidence>
<evidence type="ECO:0000256" key="2">
    <source>
        <dbReference type="ARBA" id="ARBA00022801"/>
    </source>
</evidence>
<evidence type="ECO:0000256" key="4">
    <source>
        <dbReference type="ARBA" id="ARBA00023098"/>
    </source>
</evidence>
<dbReference type="Pfam" id="PF00388">
    <property type="entry name" value="PI-PLC-X"/>
    <property type="match status" value="1"/>
</dbReference>
<dbReference type="InterPro" id="IPR000008">
    <property type="entry name" value="C2_dom"/>
</dbReference>
<dbReference type="PANTHER" id="PTHR10336:SF36">
    <property type="entry name" value="1-PHOSPHATIDYLINOSITOL 4,5-BISPHOSPHATE PHOSPHODIESTERASE BETA-4"/>
    <property type="match status" value="1"/>
</dbReference>
<evidence type="ECO:0000256" key="6">
    <source>
        <dbReference type="RuleBase" id="RU361133"/>
    </source>
</evidence>
<dbReference type="PROSITE" id="PS50007">
    <property type="entry name" value="PIPLC_X_DOMAIN"/>
    <property type="match status" value="1"/>
</dbReference>
<dbReference type="AlphaFoldDB" id="A0A8H2WX04"/>
<evidence type="ECO:0000259" key="9">
    <source>
        <dbReference type="PROSITE" id="PS50008"/>
    </source>
</evidence>
<evidence type="ECO:0000259" key="8">
    <source>
        <dbReference type="PROSITE" id="PS50004"/>
    </source>
</evidence>
<dbReference type="SMART" id="SM00148">
    <property type="entry name" value="PLCXc"/>
    <property type="match status" value="1"/>
</dbReference>
<name>A0A8H2WX04_9AGAM</name>
<dbReference type="EMBL" id="CAJMWW010000062">
    <property type="protein sequence ID" value="CAE6409954.1"/>
    <property type="molecule type" value="Genomic_DNA"/>
</dbReference>
<keyword evidence="4 6" id="KW-0443">Lipid metabolism</keyword>
<evidence type="ECO:0000256" key="1">
    <source>
        <dbReference type="ARBA" id="ARBA00012368"/>
    </source>
</evidence>
<dbReference type="SUPFAM" id="SSF47473">
    <property type="entry name" value="EF-hand"/>
    <property type="match status" value="1"/>
</dbReference>
<evidence type="ECO:0000256" key="5">
    <source>
        <dbReference type="ARBA" id="ARBA00023224"/>
    </source>
</evidence>
<accession>A0A8H2WX04</accession>
<comment type="catalytic activity">
    <reaction evidence="6">
        <text>a 1,2-diacyl-sn-glycero-3-phospho-(1D-myo-inositol-4,5-bisphosphate) + H2O = 1D-myo-inositol 1,4,5-trisphosphate + a 1,2-diacyl-sn-glycerol + H(+)</text>
        <dbReference type="Rhea" id="RHEA:33179"/>
        <dbReference type="ChEBI" id="CHEBI:15377"/>
        <dbReference type="ChEBI" id="CHEBI:15378"/>
        <dbReference type="ChEBI" id="CHEBI:17815"/>
        <dbReference type="ChEBI" id="CHEBI:58456"/>
        <dbReference type="ChEBI" id="CHEBI:203600"/>
        <dbReference type="EC" id="3.1.4.11"/>
    </reaction>
</comment>
<dbReference type="SUPFAM" id="SSF50729">
    <property type="entry name" value="PH domain-like"/>
    <property type="match status" value="1"/>
</dbReference>
<dbReference type="Proteomes" id="UP000663841">
    <property type="component" value="Unassembled WGS sequence"/>
</dbReference>
<dbReference type="InterPro" id="IPR011992">
    <property type="entry name" value="EF-hand-dom_pair"/>
</dbReference>
<keyword evidence="5" id="KW-0807">Transducer</keyword>
<reference evidence="11" key="1">
    <citation type="submission" date="2021-01" db="EMBL/GenBank/DDBJ databases">
        <authorList>
            <person name="Kaushik A."/>
        </authorList>
    </citation>
    <scope>NUCLEOTIDE SEQUENCE</scope>
    <source>
        <strain evidence="11">AG3-T5</strain>
    </source>
</reference>
<keyword evidence="2 6" id="KW-0378">Hydrolase</keyword>
<comment type="caution">
    <text evidence="11">The sequence shown here is derived from an EMBL/GenBank/DDBJ whole genome shotgun (WGS) entry which is preliminary data.</text>
</comment>
<sequence length="1074" mass="120791">MAPPLTLRRAEPLVSASGELSPALQTSPDSPYTFLRTLPRRRSLKDKVNSGLRKLVARAKSFTAPAQLERKESVRSKEYEDVQTGVKARDFAHRRTASESMGSVPRLVDSQDEDASPPKRPPTLILTRSHGSSSTPRVEEEEEEEEAVSPKAYIDPDPTPTSTSLFVMDESSSCDSEFKSEDKDPTYIDSGVQAQAQSSVEPIVPSVLVQGTPLLKVTHKKTKQKFFRLDADQGIVTWESNKGGIIQIENIKEIRTGQSARYYRQQFKISAERENRWMTIVYTSDNKYKILHTIAFSQETMRLWSTTLDSLRALRLNIMSGIVSPARIWERHYWRGADMSEDGKLEIEEAERLCRRLGVDPVQANLVERFKSADKGSKGYLDFTDFQTFVKKLHARPDIKRLWNRMRGEGLFDLVVFGKFMREEQMMTMTDSELARIFKKYATGGAELPTPPPEPSPVSSPYKSKVRSRSRSRSRSGSFSFSSTPKFKNAQPASSVVCSYPDKEPSIPSPQSSATPHFTLDDFSAFLLGADNSAFEDQEHDMTRPLSEYYISSSHNTYLVGHQLVGESTIEGYIRSLGSGCRSVEVDIWDGDHEPVITHGRTLTGSVSLRHVAQAIAKYAFVASPYPVIISAEMHAGIEQQSMVSQIFREEFGNALITCRLDGVNDLEELECLPSPEELKGRVLVKFKNALLSEVEVEGEIEETDDGTSDSESIGVKDLSRARTIAKRVRSSFRANRRPDLSDLSPSYPPPPGNTLDPMSAAIPTSPPRKKQRAYSNRSELERPKLKMSRSLADLLVYTVGVKFRGLNKKEHYTVEQMFSLSEKTANKVLKENWMGLVKHCRTNLVRVYPNGTRVTSTNYEPARYWAAGVQLVAMNWQTIDLGNMMNQSMFMRNGRAGYLLKPEALRVKDKDLLTKREEYVLDITIISAQQIPRKRDENGREIIKDGLADPLVEVSLHTPVPGSGTQTYRTTAVPGNGFNPIWEETVSIPFTCVADMWDLVFLRLAVMEDGEDDEPLAVYCSPLGSLRKGCSQFVSWMPDADLSLGYRHLPLHDLQFSQYLFSTLFVHVSLRRA</sequence>
<feature type="region of interest" description="Disordered" evidence="7">
    <location>
        <begin position="445"/>
        <end position="489"/>
    </location>
</feature>
<feature type="region of interest" description="Disordered" evidence="7">
    <location>
        <begin position="1"/>
        <end position="38"/>
    </location>
</feature>
<feature type="domain" description="C2" evidence="8">
    <location>
        <begin position="902"/>
        <end position="1038"/>
    </location>
</feature>
<dbReference type="Pfam" id="PF00168">
    <property type="entry name" value="C2"/>
    <property type="match status" value="1"/>
</dbReference>
<feature type="compositionally biased region" description="Basic residues" evidence="7">
    <location>
        <begin position="464"/>
        <end position="474"/>
    </location>
</feature>
<dbReference type="PRINTS" id="PR00390">
    <property type="entry name" value="PHPHLIPASEC"/>
</dbReference>
<dbReference type="EC" id="3.1.4.11" evidence="1 6"/>
<dbReference type="PROSITE" id="PS50004">
    <property type="entry name" value="C2"/>
    <property type="match status" value="1"/>
</dbReference>
<feature type="compositionally biased region" description="Basic and acidic residues" evidence="7">
    <location>
        <begin position="87"/>
        <end position="97"/>
    </location>
</feature>
<feature type="compositionally biased region" description="Pro residues" evidence="7">
    <location>
        <begin position="449"/>
        <end position="458"/>
    </location>
</feature>
<evidence type="ECO:0000259" key="10">
    <source>
        <dbReference type="PROSITE" id="PS50222"/>
    </source>
</evidence>
<dbReference type="SMART" id="SM00149">
    <property type="entry name" value="PLCYc"/>
    <property type="match status" value="1"/>
</dbReference>